<accession>A0A9D3VN82</accession>
<dbReference type="InterPro" id="IPR053151">
    <property type="entry name" value="RNase_H-like"/>
</dbReference>
<comment type="caution">
    <text evidence="2">The sequence shown here is derived from an EMBL/GenBank/DDBJ whole genome shotgun (WGS) entry which is preliminary data.</text>
</comment>
<dbReference type="AlphaFoldDB" id="A0A9D3VN82"/>
<name>A0A9D3VN82_9ROSI</name>
<dbReference type="OrthoDB" id="937703at2759"/>
<organism evidence="2 3">
    <name type="scientific">Gossypium stocksii</name>
    <dbReference type="NCBI Taxonomy" id="47602"/>
    <lineage>
        <taxon>Eukaryota</taxon>
        <taxon>Viridiplantae</taxon>
        <taxon>Streptophyta</taxon>
        <taxon>Embryophyta</taxon>
        <taxon>Tracheophyta</taxon>
        <taxon>Spermatophyta</taxon>
        <taxon>Magnoliopsida</taxon>
        <taxon>eudicotyledons</taxon>
        <taxon>Gunneridae</taxon>
        <taxon>Pentapetalae</taxon>
        <taxon>rosids</taxon>
        <taxon>malvids</taxon>
        <taxon>Malvales</taxon>
        <taxon>Malvaceae</taxon>
        <taxon>Malvoideae</taxon>
        <taxon>Gossypium</taxon>
    </lineage>
</organism>
<gene>
    <name evidence="2" type="ORF">J1N35_017454</name>
</gene>
<evidence type="ECO:0000313" key="3">
    <source>
        <dbReference type="Proteomes" id="UP000828251"/>
    </source>
</evidence>
<evidence type="ECO:0000313" key="2">
    <source>
        <dbReference type="EMBL" id="KAH1090197.1"/>
    </source>
</evidence>
<feature type="domain" description="RNase H type-1" evidence="1">
    <location>
        <begin position="29"/>
        <end position="94"/>
    </location>
</feature>
<dbReference type="InterPro" id="IPR002156">
    <property type="entry name" value="RNaseH_domain"/>
</dbReference>
<dbReference type="Pfam" id="PF13456">
    <property type="entry name" value="RVT_3"/>
    <property type="match status" value="1"/>
</dbReference>
<dbReference type="PANTHER" id="PTHR47723:SF19">
    <property type="entry name" value="POLYNUCLEOTIDYL TRANSFERASE, RIBONUCLEASE H-LIKE SUPERFAMILY PROTEIN"/>
    <property type="match status" value="1"/>
</dbReference>
<keyword evidence="3" id="KW-1185">Reference proteome</keyword>
<dbReference type="GO" id="GO:0003676">
    <property type="term" value="F:nucleic acid binding"/>
    <property type="evidence" value="ECO:0007669"/>
    <property type="project" value="InterPro"/>
</dbReference>
<dbReference type="PANTHER" id="PTHR47723">
    <property type="entry name" value="OS05G0353850 PROTEIN"/>
    <property type="match status" value="1"/>
</dbReference>
<proteinExistence type="predicted"/>
<reference evidence="2 3" key="1">
    <citation type="journal article" date="2021" name="Plant Biotechnol. J.">
        <title>Multi-omics assisted identification of the key and species-specific regulatory components of drought-tolerant mechanisms in Gossypium stocksii.</title>
        <authorList>
            <person name="Yu D."/>
            <person name="Ke L."/>
            <person name="Zhang D."/>
            <person name="Wu Y."/>
            <person name="Sun Y."/>
            <person name="Mei J."/>
            <person name="Sun J."/>
            <person name="Sun Y."/>
        </authorList>
    </citation>
    <scope>NUCLEOTIDE SEQUENCE [LARGE SCALE GENOMIC DNA]</scope>
    <source>
        <strain evidence="3">cv. E1</strain>
        <tissue evidence="2">Leaf</tissue>
    </source>
</reference>
<dbReference type="Proteomes" id="UP000828251">
    <property type="component" value="Unassembled WGS sequence"/>
</dbReference>
<dbReference type="GO" id="GO:0004523">
    <property type="term" value="F:RNA-DNA hybrid ribonuclease activity"/>
    <property type="evidence" value="ECO:0007669"/>
    <property type="project" value="InterPro"/>
</dbReference>
<protein>
    <recommendedName>
        <fullName evidence="1">RNase H type-1 domain-containing protein</fullName>
    </recommendedName>
</protein>
<dbReference type="EMBL" id="JAIQCV010000006">
    <property type="protein sequence ID" value="KAH1090197.1"/>
    <property type="molecule type" value="Genomic_DNA"/>
</dbReference>
<sequence length="106" mass="12210">MEACNRGNAVRPTSRVEMVERVRWIRVRSDGAVKTNICYTAVGGVLRNHSGDWILGYNRKLRKCSIFEEELWGILDRVILTQGRQRDRVLVQTYNIGVIGSIRSLY</sequence>
<evidence type="ECO:0000259" key="1">
    <source>
        <dbReference type="Pfam" id="PF13456"/>
    </source>
</evidence>